<feature type="binding site" evidence="4">
    <location>
        <begin position="252"/>
        <end position="258"/>
    </location>
    <ligand>
        <name>acetyl-CoA</name>
        <dbReference type="ChEBI" id="CHEBI:57288"/>
        <label>2</label>
    </ligand>
</feature>
<dbReference type="OrthoDB" id="3208058at2"/>
<dbReference type="RefSeq" id="WP_131155235.1">
    <property type="nucleotide sequence ID" value="NZ_CP036402.1"/>
</dbReference>
<dbReference type="GO" id="GO:0035447">
    <property type="term" value="F:mycothiol synthase activity"/>
    <property type="evidence" value="ECO:0007669"/>
    <property type="project" value="UniProtKB-UniRule"/>
</dbReference>
<organism evidence="6 7">
    <name type="scientific">Egibacter rhizosphaerae</name>
    <dbReference type="NCBI Taxonomy" id="1670831"/>
    <lineage>
        <taxon>Bacteria</taxon>
        <taxon>Bacillati</taxon>
        <taxon>Actinomycetota</taxon>
        <taxon>Nitriliruptoria</taxon>
        <taxon>Egibacterales</taxon>
        <taxon>Egibacteraceae</taxon>
        <taxon>Egibacter</taxon>
    </lineage>
</organism>
<evidence type="ECO:0000259" key="5">
    <source>
        <dbReference type="PROSITE" id="PS51186"/>
    </source>
</evidence>
<dbReference type="SUPFAM" id="SSF55729">
    <property type="entry name" value="Acyl-CoA N-acyltransferases (Nat)"/>
    <property type="match status" value="1"/>
</dbReference>
<feature type="binding site" evidence="4">
    <location>
        <begin position="81"/>
        <end position="83"/>
    </location>
    <ligand>
        <name>acetyl-CoA</name>
        <dbReference type="ChEBI" id="CHEBI:57288"/>
        <label>1</label>
    </ligand>
</feature>
<gene>
    <name evidence="4 6" type="primary">mshD</name>
    <name evidence="6" type="ORF">ER308_12135</name>
</gene>
<dbReference type="Proteomes" id="UP000291469">
    <property type="component" value="Chromosome"/>
</dbReference>
<keyword evidence="1 4" id="KW-0808">Transferase</keyword>
<accession>A0A411YG88</accession>
<dbReference type="InterPro" id="IPR016181">
    <property type="entry name" value="Acyl_CoA_acyltransferase"/>
</dbReference>
<dbReference type="InterPro" id="IPR000182">
    <property type="entry name" value="GNAT_dom"/>
</dbReference>
<evidence type="ECO:0000313" key="7">
    <source>
        <dbReference type="Proteomes" id="UP000291469"/>
    </source>
</evidence>
<reference evidence="6 7" key="1">
    <citation type="submission" date="2019-01" db="EMBL/GenBank/DDBJ databases">
        <title>Egibacter rhizosphaerae EGI 80759T.</title>
        <authorList>
            <person name="Chen D.-D."/>
            <person name="Tian Y."/>
            <person name="Jiao J.-Y."/>
            <person name="Zhang X.-T."/>
            <person name="Zhang Y.-G."/>
            <person name="Zhang Y."/>
            <person name="Xiao M."/>
            <person name="Shu W.-S."/>
            <person name="Li W.-J."/>
        </authorList>
    </citation>
    <scope>NUCLEOTIDE SEQUENCE [LARGE SCALE GENOMIC DNA]</scope>
    <source>
        <strain evidence="6 7">EGI 80759</strain>
    </source>
</reference>
<feature type="binding site" evidence="4">
    <location>
        <position position="36"/>
    </location>
    <ligand>
        <name>1D-myo-inositol 2-(L-cysteinylamino)-2-deoxy-alpha-D-glucopyranoside</name>
        <dbReference type="ChEBI" id="CHEBI:58887"/>
    </ligand>
</feature>
<dbReference type="Gene3D" id="3.40.630.30">
    <property type="match status" value="1"/>
</dbReference>
<dbReference type="InterPro" id="IPR017813">
    <property type="entry name" value="Mycothiol_AcTrfase"/>
</dbReference>
<dbReference type="GO" id="GO:0010125">
    <property type="term" value="P:mycothiol biosynthetic process"/>
    <property type="evidence" value="ECO:0007669"/>
    <property type="project" value="UniProtKB-UniRule"/>
</dbReference>
<feature type="binding site" evidence="4">
    <location>
        <begin position="245"/>
        <end position="247"/>
    </location>
    <ligand>
        <name>acetyl-CoA</name>
        <dbReference type="ChEBI" id="CHEBI:57288"/>
        <label>2</label>
    </ligand>
</feature>
<name>A0A411YG88_9ACTN</name>
<comment type="catalytic activity">
    <reaction evidence="4">
        <text>1D-myo-inositol 2-(L-cysteinylamino)-2-deoxy-alpha-D-glucopyranoside + acetyl-CoA = mycothiol + CoA + H(+)</text>
        <dbReference type="Rhea" id="RHEA:26172"/>
        <dbReference type="ChEBI" id="CHEBI:15378"/>
        <dbReference type="ChEBI" id="CHEBI:16768"/>
        <dbReference type="ChEBI" id="CHEBI:57287"/>
        <dbReference type="ChEBI" id="CHEBI:57288"/>
        <dbReference type="ChEBI" id="CHEBI:58887"/>
        <dbReference type="EC" id="2.3.1.189"/>
    </reaction>
</comment>
<dbReference type="HAMAP" id="MF_01698">
    <property type="entry name" value="MshD"/>
    <property type="match status" value="1"/>
</dbReference>
<comment type="similarity">
    <text evidence="4">Belongs to the acetyltransferase family. MshD subfamily.</text>
</comment>
<comment type="caution">
    <text evidence="4">Lacks conserved residue(s) required for the propagation of feature annotation.</text>
</comment>
<protein>
    <recommendedName>
        <fullName evidence="4">Mycothiol acetyltransferase</fullName>
        <shortName evidence="4">MSH acetyltransferase</shortName>
        <ecNumber evidence="4">2.3.1.189</ecNumber>
    </recommendedName>
    <alternativeName>
        <fullName evidence="4">Mycothiol synthase</fullName>
    </alternativeName>
</protein>
<comment type="subunit">
    <text evidence="4">Monomer.</text>
</comment>
<feature type="binding site" evidence="4">
    <location>
        <position position="185"/>
    </location>
    <ligand>
        <name>1D-myo-inositol 2-(L-cysteinylamino)-2-deoxy-alpha-D-glucopyranoside</name>
        <dbReference type="ChEBI" id="CHEBI:58887"/>
    </ligand>
</feature>
<evidence type="ECO:0000313" key="6">
    <source>
        <dbReference type="EMBL" id="QBI20238.1"/>
    </source>
</evidence>
<dbReference type="Pfam" id="PF00583">
    <property type="entry name" value="Acetyltransf_1"/>
    <property type="match status" value="1"/>
</dbReference>
<evidence type="ECO:0000256" key="4">
    <source>
        <dbReference type="HAMAP-Rule" id="MF_01698"/>
    </source>
</evidence>
<dbReference type="PROSITE" id="PS51186">
    <property type="entry name" value="GNAT"/>
    <property type="match status" value="1"/>
</dbReference>
<evidence type="ECO:0000256" key="2">
    <source>
        <dbReference type="ARBA" id="ARBA00022737"/>
    </source>
</evidence>
<comment type="function">
    <text evidence="4">Catalyzes the transfer of acetyl from acetyl-CoA to desacetylmycothiol (Cys-GlcN-Ins) to form mycothiol.</text>
</comment>
<dbReference type="AlphaFoldDB" id="A0A411YG88"/>
<dbReference type="PIRSF" id="PIRSF021524">
    <property type="entry name" value="MSH_acetyltransferase"/>
    <property type="match status" value="1"/>
</dbReference>
<dbReference type="NCBIfam" id="TIGR03448">
    <property type="entry name" value="mycothiol_MshD"/>
    <property type="match status" value="1"/>
</dbReference>
<dbReference type="InterPro" id="IPR050832">
    <property type="entry name" value="Bact_Acetyltransf"/>
</dbReference>
<proteinExistence type="inferred from homology"/>
<dbReference type="EC" id="2.3.1.189" evidence="4"/>
<feature type="binding site" evidence="4">
    <location>
        <position position="279"/>
    </location>
    <ligand>
        <name>1D-myo-inositol 2-(L-cysteinylamino)-2-deoxy-alpha-D-glucopyranoside</name>
        <dbReference type="ChEBI" id="CHEBI:58887"/>
    </ligand>
</feature>
<dbReference type="PANTHER" id="PTHR43877">
    <property type="entry name" value="AMINOALKYLPHOSPHONATE N-ACETYLTRANSFERASE-RELATED-RELATED"/>
    <property type="match status" value="1"/>
</dbReference>
<feature type="binding site" evidence="4">
    <location>
        <position position="224"/>
    </location>
    <ligand>
        <name>1D-myo-inositol 2-(L-cysteinylamino)-2-deoxy-alpha-D-glucopyranoside</name>
        <dbReference type="ChEBI" id="CHEBI:58887"/>
    </ligand>
</feature>
<feature type="domain" description="N-acetyltransferase" evidence="5">
    <location>
        <begin position="158"/>
        <end position="316"/>
    </location>
</feature>
<evidence type="ECO:0000256" key="1">
    <source>
        <dbReference type="ARBA" id="ARBA00022679"/>
    </source>
</evidence>
<dbReference type="KEGG" id="erz:ER308_12135"/>
<feature type="binding site" evidence="4">
    <location>
        <position position="241"/>
    </location>
    <ligand>
        <name>1D-myo-inositol 2-(L-cysteinylamino)-2-deoxy-alpha-D-glucopyranoside</name>
        <dbReference type="ChEBI" id="CHEBI:58887"/>
    </ligand>
</feature>
<keyword evidence="3 4" id="KW-0012">Acyltransferase</keyword>
<keyword evidence="7" id="KW-1185">Reference proteome</keyword>
<dbReference type="EMBL" id="CP036402">
    <property type="protein sequence ID" value="QBI20238.1"/>
    <property type="molecule type" value="Genomic_DNA"/>
</dbReference>
<sequence>MARIELHTSLEQHVLDTIVELLEETTRLDGHQPVGEHKYAHLVVGATGWTGVLAYEGDRLVGYAHTRWNALGDYPRVAVEVVVHPQWRADGRVAQALLAETEGVLARAGGGVMFLWVHRVSDPRRTVAAELGYEVQRELAFMSRPLTERPEPRIPEGVEIRPHRPGHDDAELLRVNNAAFEGHPENGNWDHAELERRRALAWFDPEDLLMAWEGDQLLGFHWTKWHGHDADEVPAHEPVGEVYVLGVDPAVQGRGLGRTLLDVGLAHLHDRGCRIAVLYVDRQDEVAVRLYEARGFTVRYSEVCYQRNVPPAIDAPESELRRPAG</sequence>
<evidence type="ECO:0000256" key="3">
    <source>
        <dbReference type="ARBA" id="ARBA00023315"/>
    </source>
</evidence>
<keyword evidence="2 4" id="KW-0677">Repeat</keyword>
<dbReference type="CDD" id="cd04301">
    <property type="entry name" value="NAT_SF"/>
    <property type="match status" value="1"/>
</dbReference>